<reference evidence="2" key="1">
    <citation type="journal article" date="2019" name="Int. J. Syst. Evol. Microbiol.">
        <title>The Global Catalogue of Microorganisms (GCM) 10K type strain sequencing project: providing services to taxonomists for standard genome sequencing and annotation.</title>
        <authorList>
            <consortium name="The Broad Institute Genomics Platform"/>
            <consortium name="The Broad Institute Genome Sequencing Center for Infectious Disease"/>
            <person name="Wu L."/>
            <person name="Ma J."/>
        </authorList>
    </citation>
    <scope>NUCLEOTIDE SEQUENCE [LARGE SCALE GENOMIC DNA]</scope>
    <source>
        <strain evidence="2">CG52</strain>
    </source>
</reference>
<dbReference type="EMBL" id="JBHUEQ010000025">
    <property type="protein sequence ID" value="MFD1746503.1"/>
    <property type="molecule type" value="Genomic_DNA"/>
</dbReference>
<gene>
    <name evidence="1" type="ORF">ACFSE1_13610</name>
</gene>
<name>A0ABW4M7I5_9HYPH</name>
<evidence type="ECO:0000313" key="2">
    <source>
        <dbReference type="Proteomes" id="UP001597322"/>
    </source>
</evidence>
<organism evidence="1 2">
    <name type="scientific">Rhizobium helianthi</name>
    <dbReference type="NCBI Taxonomy" id="1132695"/>
    <lineage>
        <taxon>Bacteria</taxon>
        <taxon>Pseudomonadati</taxon>
        <taxon>Pseudomonadota</taxon>
        <taxon>Alphaproteobacteria</taxon>
        <taxon>Hyphomicrobiales</taxon>
        <taxon>Rhizobiaceae</taxon>
        <taxon>Rhizobium/Agrobacterium group</taxon>
        <taxon>Rhizobium</taxon>
    </lineage>
</organism>
<sequence>MPDLQPFSIELALTKGAGLVIWPVRDGKEGMSPELAEILTSESFSRDEVTPSYIDIAHTFALDGASMRFAYVWLRPPGLQPAQR</sequence>
<proteinExistence type="predicted"/>
<keyword evidence="2" id="KW-1185">Reference proteome</keyword>
<evidence type="ECO:0000313" key="1">
    <source>
        <dbReference type="EMBL" id="MFD1746503.1"/>
    </source>
</evidence>
<comment type="caution">
    <text evidence="1">The sequence shown here is derived from an EMBL/GenBank/DDBJ whole genome shotgun (WGS) entry which is preliminary data.</text>
</comment>
<accession>A0ABW4M7I5</accession>
<protein>
    <submittedName>
        <fullName evidence="1">Uncharacterized protein</fullName>
    </submittedName>
</protein>
<dbReference type="Proteomes" id="UP001597322">
    <property type="component" value="Unassembled WGS sequence"/>
</dbReference>